<protein>
    <recommendedName>
        <fullName evidence="4">Ras modification protein ERF4</fullName>
    </recommendedName>
</protein>
<dbReference type="PANTHER" id="PTHR13254:SF0">
    <property type="entry name" value="GOLGIN SUBFAMILY A MEMBER 7_ERF4 DOMAIN-CONTAINING PROTEIN"/>
    <property type="match status" value="1"/>
</dbReference>
<dbReference type="GO" id="GO:0006612">
    <property type="term" value="P:protein targeting to membrane"/>
    <property type="evidence" value="ECO:0007669"/>
    <property type="project" value="TreeGrafter"/>
</dbReference>
<evidence type="ECO:0000256" key="1">
    <source>
        <dbReference type="ARBA" id="ARBA00004406"/>
    </source>
</evidence>
<evidence type="ECO:0000256" key="3">
    <source>
        <dbReference type="ARBA" id="ARBA00011396"/>
    </source>
</evidence>
<organism evidence="9 10">
    <name type="scientific">Agaricus bisporus var. burnettii</name>
    <dbReference type="NCBI Taxonomy" id="192524"/>
    <lineage>
        <taxon>Eukaryota</taxon>
        <taxon>Fungi</taxon>
        <taxon>Dikarya</taxon>
        <taxon>Basidiomycota</taxon>
        <taxon>Agaricomycotina</taxon>
        <taxon>Agaricomycetes</taxon>
        <taxon>Agaricomycetidae</taxon>
        <taxon>Agaricales</taxon>
        <taxon>Agaricineae</taxon>
        <taxon>Agaricaceae</taxon>
        <taxon>Agaricus</taxon>
    </lineage>
</organism>
<feature type="compositionally biased region" description="Polar residues" evidence="7">
    <location>
        <begin position="16"/>
        <end position="29"/>
    </location>
</feature>
<dbReference type="GO" id="GO:0005789">
    <property type="term" value="C:endoplasmic reticulum membrane"/>
    <property type="evidence" value="ECO:0007669"/>
    <property type="project" value="UniProtKB-SubCell"/>
</dbReference>
<accession>A0A8H7FBI1</accession>
<comment type="subunit">
    <text evidence="3">Interacts with ERF2.</text>
</comment>
<name>A0A8H7FBI1_AGABI</name>
<dbReference type="EMBL" id="JABXXO010000001">
    <property type="protein sequence ID" value="KAF7784785.1"/>
    <property type="molecule type" value="Genomic_DNA"/>
</dbReference>
<proteinExistence type="inferred from homology"/>
<dbReference type="GO" id="GO:0031211">
    <property type="term" value="C:endoplasmic reticulum palmitoyltransferase complex"/>
    <property type="evidence" value="ECO:0007669"/>
    <property type="project" value="TreeGrafter"/>
</dbReference>
<evidence type="ECO:0000256" key="4">
    <source>
        <dbReference type="ARBA" id="ARBA00018463"/>
    </source>
</evidence>
<dbReference type="PANTHER" id="PTHR13254">
    <property type="entry name" value="GOLGI AUTOANTIGEN, GOLGIN SUBFAMILY A, 7"/>
    <property type="match status" value="1"/>
</dbReference>
<feature type="compositionally biased region" description="Basic and acidic residues" evidence="7">
    <location>
        <begin position="1"/>
        <end position="11"/>
    </location>
</feature>
<evidence type="ECO:0000259" key="8">
    <source>
        <dbReference type="Pfam" id="PF10256"/>
    </source>
</evidence>
<evidence type="ECO:0000313" key="10">
    <source>
        <dbReference type="Proteomes" id="UP000629468"/>
    </source>
</evidence>
<dbReference type="AlphaFoldDB" id="A0A8H7FBI1"/>
<feature type="domain" description="Golgin subfamily A member 7/ERF4" evidence="8">
    <location>
        <begin position="228"/>
        <end position="340"/>
    </location>
</feature>
<keyword evidence="5" id="KW-0256">Endoplasmic reticulum</keyword>
<evidence type="ECO:0000256" key="6">
    <source>
        <dbReference type="ARBA" id="ARBA00023136"/>
    </source>
</evidence>
<keyword evidence="6" id="KW-0472">Membrane</keyword>
<evidence type="ECO:0000256" key="7">
    <source>
        <dbReference type="SAM" id="MobiDB-lite"/>
    </source>
</evidence>
<dbReference type="InterPro" id="IPR019383">
    <property type="entry name" value="Golgin_A_7/ERF4"/>
</dbReference>
<dbReference type="Pfam" id="PF10256">
    <property type="entry name" value="Erf4"/>
    <property type="match status" value="1"/>
</dbReference>
<comment type="caution">
    <text evidence="9">The sequence shown here is derived from an EMBL/GenBank/DDBJ whole genome shotgun (WGS) entry which is preliminary data.</text>
</comment>
<comment type="subcellular location">
    <subcellularLocation>
        <location evidence="1">Endoplasmic reticulum membrane</location>
        <topology evidence="1">Peripheral membrane protein</topology>
    </subcellularLocation>
</comment>
<reference evidence="9 10" key="1">
    <citation type="journal article" name="Sci. Rep.">
        <title>Telomere-to-telomere assembled and centromere annotated genomes of the two main subspecies of the button mushroom Agaricus bisporus reveal especially polymorphic chromosome ends.</title>
        <authorList>
            <person name="Sonnenberg A.S.M."/>
            <person name="Sedaghat-Telgerd N."/>
            <person name="Lavrijssen B."/>
            <person name="Ohm R.A."/>
            <person name="Hendrickx P.M."/>
            <person name="Scholtmeijer K."/>
            <person name="Baars J.J.P."/>
            <person name="van Peer A."/>
        </authorList>
    </citation>
    <scope>NUCLEOTIDE SEQUENCE [LARGE SCALE GENOMIC DNA]</scope>
    <source>
        <strain evidence="9 10">H119_p4</strain>
    </source>
</reference>
<comment type="similarity">
    <text evidence="2">Belongs to the ERF4 family.</text>
</comment>
<evidence type="ECO:0000313" key="9">
    <source>
        <dbReference type="EMBL" id="KAF7784785.1"/>
    </source>
</evidence>
<feature type="compositionally biased region" description="Acidic residues" evidence="7">
    <location>
        <begin position="73"/>
        <end position="83"/>
    </location>
</feature>
<evidence type="ECO:0000256" key="5">
    <source>
        <dbReference type="ARBA" id="ARBA00022824"/>
    </source>
</evidence>
<feature type="compositionally biased region" description="Basic and acidic residues" evidence="7">
    <location>
        <begin position="126"/>
        <end position="135"/>
    </location>
</feature>
<feature type="region of interest" description="Disordered" evidence="7">
    <location>
        <begin position="1"/>
        <end position="141"/>
    </location>
</feature>
<gene>
    <name evidence="9" type="ORF">Agabi119p4_950</name>
</gene>
<dbReference type="InterPro" id="IPR051371">
    <property type="entry name" value="Ras_palmitoyltransferase"/>
</dbReference>
<evidence type="ECO:0000256" key="2">
    <source>
        <dbReference type="ARBA" id="ARBA00007732"/>
    </source>
</evidence>
<feature type="compositionally biased region" description="Basic and acidic residues" evidence="7">
    <location>
        <begin position="30"/>
        <end position="49"/>
    </location>
</feature>
<sequence>MEQDKTTPRDADNDDSSVTSASPPEISSKTCKEEGRDGDKEREVKDHDTTTSQATDITVAGSPRVQHEHEIETDMQEQLEEVETNVTADGNWDPLRGSTNELPAENDADPQAIRNGSMAQPTEQEFMEKGEEEPSARPPTTTKAPHLYLELKSAMPPPQSWDPNGPLPTIVQTKLEYSESTSAVQPKSAANSRSLKPKSSYYFGPPPEDSAFGTAPVGQIGVHHPREMIRIERDYSGGELPQFAAIYPLELQGRISPTQFLESINSINEILISAYSLRHGFIDNAITVLSLQLSRLFLKTHYEKEMGRLHEKIGELNELVFNPVGLNVLWPRNVAFLFLEIEYY</sequence>
<dbReference type="Proteomes" id="UP000629468">
    <property type="component" value="Unassembled WGS sequence"/>
</dbReference>